<evidence type="ECO:0000313" key="3">
    <source>
        <dbReference type="Proteomes" id="UP000054324"/>
    </source>
</evidence>
<protein>
    <submittedName>
        <fullName evidence="2">Uncharacterized protein</fullName>
    </submittedName>
</protein>
<evidence type="ECO:0000313" key="2">
    <source>
        <dbReference type="EMBL" id="KER27236.1"/>
    </source>
</evidence>
<dbReference type="EMBL" id="KL596728">
    <property type="protein sequence ID" value="KER27236.1"/>
    <property type="molecule type" value="Genomic_DNA"/>
</dbReference>
<accession>A0A074ZJR2</accession>
<sequence>MNGNQSAGRVVRERPPDQCDHMNDPRRLGVCLPVANEKLGGSVNPPGWSNKMPVGQQDANLSSILKVIAGC</sequence>
<reference evidence="2 3" key="1">
    <citation type="submission" date="2013-11" db="EMBL/GenBank/DDBJ databases">
        <title>Opisthorchis viverrini - life in the bile duct.</title>
        <authorList>
            <person name="Young N.D."/>
            <person name="Nagarajan N."/>
            <person name="Lin S.J."/>
            <person name="Korhonen P.K."/>
            <person name="Jex A.R."/>
            <person name="Hall R.S."/>
            <person name="Safavi-Hemami H."/>
            <person name="Kaewkong W."/>
            <person name="Bertrand D."/>
            <person name="Gao S."/>
            <person name="Seet Q."/>
            <person name="Wongkham S."/>
            <person name="Teh B.T."/>
            <person name="Wongkham C."/>
            <person name="Intapan P.M."/>
            <person name="Maleewong W."/>
            <person name="Yang X."/>
            <person name="Hu M."/>
            <person name="Wang Z."/>
            <person name="Hofmann A."/>
            <person name="Sternberg P.W."/>
            <person name="Tan P."/>
            <person name="Wang J."/>
            <person name="Gasser R.B."/>
        </authorList>
    </citation>
    <scope>NUCLEOTIDE SEQUENCE [LARGE SCALE GENOMIC DNA]</scope>
</reference>
<dbReference type="Proteomes" id="UP000054324">
    <property type="component" value="Unassembled WGS sequence"/>
</dbReference>
<keyword evidence="3" id="KW-1185">Reference proteome</keyword>
<feature type="region of interest" description="Disordered" evidence="1">
    <location>
        <begin position="1"/>
        <end position="25"/>
    </location>
</feature>
<dbReference type="RefSeq" id="XP_009169033.1">
    <property type="nucleotide sequence ID" value="XM_009170769.1"/>
</dbReference>
<dbReference type="AlphaFoldDB" id="A0A074ZJR2"/>
<feature type="compositionally biased region" description="Basic and acidic residues" evidence="1">
    <location>
        <begin position="10"/>
        <end position="25"/>
    </location>
</feature>
<evidence type="ECO:0000256" key="1">
    <source>
        <dbReference type="SAM" id="MobiDB-lite"/>
    </source>
</evidence>
<organism evidence="2 3">
    <name type="scientific">Opisthorchis viverrini</name>
    <name type="common">Southeast Asian liver fluke</name>
    <dbReference type="NCBI Taxonomy" id="6198"/>
    <lineage>
        <taxon>Eukaryota</taxon>
        <taxon>Metazoa</taxon>
        <taxon>Spiralia</taxon>
        <taxon>Lophotrochozoa</taxon>
        <taxon>Platyhelminthes</taxon>
        <taxon>Trematoda</taxon>
        <taxon>Digenea</taxon>
        <taxon>Opisthorchiida</taxon>
        <taxon>Opisthorchiata</taxon>
        <taxon>Opisthorchiidae</taxon>
        <taxon>Opisthorchis</taxon>
    </lineage>
</organism>
<proteinExistence type="predicted"/>
<dbReference type="CTD" id="20319882"/>
<dbReference type="KEGG" id="ovi:T265_05700"/>
<name>A0A074ZJR2_OPIVI</name>
<gene>
    <name evidence="2" type="ORF">T265_05700</name>
</gene>
<dbReference type="GeneID" id="20319882"/>